<gene>
    <name evidence="2" type="ORF">KIW84_011137</name>
</gene>
<feature type="region of interest" description="Disordered" evidence="1">
    <location>
        <begin position="328"/>
        <end position="357"/>
    </location>
</feature>
<proteinExistence type="predicted"/>
<dbReference type="AlphaFoldDB" id="A0A9D4YMP9"/>
<protein>
    <submittedName>
        <fullName evidence="2">Uncharacterized protein</fullName>
    </submittedName>
</protein>
<keyword evidence="3" id="KW-1185">Reference proteome</keyword>
<evidence type="ECO:0000313" key="3">
    <source>
        <dbReference type="Proteomes" id="UP001058974"/>
    </source>
</evidence>
<dbReference type="Proteomes" id="UP001058974">
    <property type="component" value="Chromosome 1"/>
</dbReference>
<feature type="region of interest" description="Disordered" evidence="1">
    <location>
        <begin position="35"/>
        <end position="119"/>
    </location>
</feature>
<dbReference type="Gramene" id="Psat01G0113700-T1">
    <property type="protein sequence ID" value="KAI5441959.1"/>
    <property type="gene ID" value="KIW84_011137"/>
</dbReference>
<sequence length="377" mass="42351">MGNNPNGPSLFNDYTDYPCRVQLGRYAFIDVTYTENKRDCSDSDDEVPSDNDEVPGDSDDEVPSDSDDDEVPSDSDDEVSSDDDEVPSDSDDEVSSDDDEVPSDDDDDELPSDSDDEVTKVTKMLYTVDRSSTCELKFERSDKEASLSLHDADNGSDFTIVSLEIIIKKIDKGYLEIPVPEIASIANSGEVYIFSWGVNSNRTINAWGEVKEYTNVLYGKGRRGSLVVIESKKKSITDPNPYMVTVFHYLAVDDGNVFNPKMDIGFSVVVKIQASDDLGLKYTVEGPERHPSSSLFYMFERVKRLNGAWKPNLCPHCANLQMRRKSWQTSESEDSDYVPRRHGRGKQKSESMVANDSNVKGNYNGSLFGKYFHFHQR</sequence>
<evidence type="ECO:0000313" key="2">
    <source>
        <dbReference type="EMBL" id="KAI5441959.1"/>
    </source>
</evidence>
<reference evidence="2 3" key="1">
    <citation type="journal article" date="2022" name="Nat. Genet.">
        <title>Improved pea reference genome and pan-genome highlight genomic features and evolutionary characteristics.</title>
        <authorList>
            <person name="Yang T."/>
            <person name="Liu R."/>
            <person name="Luo Y."/>
            <person name="Hu S."/>
            <person name="Wang D."/>
            <person name="Wang C."/>
            <person name="Pandey M.K."/>
            <person name="Ge S."/>
            <person name="Xu Q."/>
            <person name="Li N."/>
            <person name="Li G."/>
            <person name="Huang Y."/>
            <person name="Saxena R.K."/>
            <person name="Ji Y."/>
            <person name="Li M."/>
            <person name="Yan X."/>
            <person name="He Y."/>
            <person name="Liu Y."/>
            <person name="Wang X."/>
            <person name="Xiang C."/>
            <person name="Varshney R.K."/>
            <person name="Ding H."/>
            <person name="Gao S."/>
            <person name="Zong X."/>
        </authorList>
    </citation>
    <scope>NUCLEOTIDE SEQUENCE [LARGE SCALE GENOMIC DNA]</scope>
    <source>
        <strain evidence="2 3">cv. Zhongwan 6</strain>
    </source>
</reference>
<name>A0A9D4YMP9_PEA</name>
<comment type="caution">
    <text evidence="2">The sequence shown here is derived from an EMBL/GenBank/DDBJ whole genome shotgun (WGS) entry which is preliminary data.</text>
</comment>
<dbReference type="EMBL" id="JAMSHJ010000001">
    <property type="protein sequence ID" value="KAI5441959.1"/>
    <property type="molecule type" value="Genomic_DNA"/>
</dbReference>
<organism evidence="2 3">
    <name type="scientific">Pisum sativum</name>
    <name type="common">Garden pea</name>
    <name type="synonym">Lathyrus oleraceus</name>
    <dbReference type="NCBI Taxonomy" id="3888"/>
    <lineage>
        <taxon>Eukaryota</taxon>
        <taxon>Viridiplantae</taxon>
        <taxon>Streptophyta</taxon>
        <taxon>Embryophyta</taxon>
        <taxon>Tracheophyta</taxon>
        <taxon>Spermatophyta</taxon>
        <taxon>Magnoliopsida</taxon>
        <taxon>eudicotyledons</taxon>
        <taxon>Gunneridae</taxon>
        <taxon>Pentapetalae</taxon>
        <taxon>rosids</taxon>
        <taxon>fabids</taxon>
        <taxon>Fabales</taxon>
        <taxon>Fabaceae</taxon>
        <taxon>Papilionoideae</taxon>
        <taxon>50 kb inversion clade</taxon>
        <taxon>NPAAA clade</taxon>
        <taxon>Hologalegina</taxon>
        <taxon>IRL clade</taxon>
        <taxon>Fabeae</taxon>
        <taxon>Lathyrus</taxon>
    </lineage>
</organism>
<accession>A0A9D4YMP9</accession>
<feature type="compositionally biased region" description="Acidic residues" evidence="1">
    <location>
        <begin position="42"/>
        <end position="116"/>
    </location>
</feature>
<dbReference type="OrthoDB" id="1419130at2759"/>
<evidence type="ECO:0000256" key="1">
    <source>
        <dbReference type="SAM" id="MobiDB-lite"/>
    </source>
</evidence>